<dbReference type="PANTHER" id="PTHR46238:SF8">
    <property type="entry name" value="ENDONUCLEASE_EXONUCLEASE_PHOSPHATASE DOMAIN-CONTAINING PROTEIN"/>
    <property type="match status" value="1"/>
</dbReference>
<dbReference type="AlphaFoldDB" id="A0A9J5ZDH2"/>
<evidence type="ECO:0000313" key="1">
    <source>
        <dbReference type="EMBL" id="KAG5610987.1"/>
    </source>
</evidence>
<dbReference type="Proteomes" id="UP000824120">
    <property type="component" value="Chromosome 4"/>
</dbReference>
<dbReference type="EMBL" id="JACXVP010000004">
    <property type="protein sequence ID" value="KAG5610987.1"/>
    <property type="molecule type" value="Genomic_DNA"/>
</dbReference>
<gene>
    <name evidence="1" type="ORF">H5410_022268</name>
</gene>
<sequence>MIVAKTSLWTMSEARQMTKKIGHQWQDVWERTCAQHKHVDKAQSCMLGGLLAPNLKVAYMLSRSKTEYMKYKFDDASYEADVEVRVNARVITTTGSFKYLGSIIKEIERSTMMLHTILEQGGIRLAMKIHKARWGVASIVDKIRKVRLRWFGHVKRSTNALIRRCERLVVIGLRKGRSRLRKNWREVMRHDVTHFQLTKDMTLKIGKHEG</sequence>
<evidence type="ECO:0000313" key="2">
    <source>
        <dbReference type="Proteomes" id="UP000824120"/>
    </source>
</evidence>
<comment type="caution">
    <text evidence="1">The sequence shown here is derived from an EMBL/GenBank/DDBJ whole genome shotgun (WGS) entry which is preliminary data.</text>
</comment>
<keyword evidence="2" id="KW-1185">Reference proteome</keyword>
<name>A0A9J5ZDH2_SOLCO</name>
<dbReference type="PANTHER" id="PTHR46238">
    <property type="entry name" value="REVERSE TRANSCRIPTASE DOMAIN-CONTAINING PROTEIN"/>
    <property type="match status" value="1"/>
</dbReference>
<accession>A0A9J5ZDH2</accession>
<organism evidence="1 2">
    <name type="scientific">Solanum commersonii</name>
    <name type="common">Commerson's wild potato</name>
    <name type="synonym">Commerson's nightshade</name>
    <dbReference type="NCBI Taxonomy" id="4109"/>
    <lineage>
        <taxon>Eukaryota</taxon>
        <taxon>Viridiplantae</taxon>
        <taxon>Streptophyta</taxon>
        <taxon>Embryophyta</taxon>
        <taxon>Tracheophyta</taxon>
        <taxon>Spermatophyta</taxon>
        <taxon>Magnoliopsida</taxon>
        <taxon>eudicotyledons</taxon>
        <taxon>Gunneridae</taxon>
        <taxon>Pentapetalae</taxon>
        <taxon>asterids</taxon>
        <taxon>lamiids</taxon>
        <taxon>Solanales</taxon>
        <taxon>Solanaceae</taxon>
        <taxon>Solanoideae</taxon>
        <taxon>Solaneae</taxon>
        <taxon>Solanum</taxon>
    </lineage>
</organism>
<proteinExistence type="predicted"/>
<reference evidence="1 2" key="1">
    <citation type="submission" date="2020-09" db="EMBL/GenBank/DDBJ databases">
        <title>De no assembly of potato wild relative species, Solanum commersonii.</title>
        <authorList>
            <person name="Cho K."/>
        </authorList>
    </citation>
    <scope>NUCLEOTIDE SEQUENCE [LARGE SCALE GENOMIC DNA]</scope>
    <source>
        <strain evidence="1">LZ3.2</strain>
        <tissue evidence="1">Leaf</tissue>
    </source>
</reference>
<protein>
    <submittedName>
        <fullName evidence="1">Uncharacterized protein</fullName>
    </submittedName>
</protein>